<dbReference type="NCBIfam" id="NF004127">
    <property type="entry name" value="PRK05617.1"/>
    <property type="match status" value="1"/>
</dbReference>
<evidence type="ECO:0000256" key="2">
    <source>
        <dbReference type="ARBA" id="ARBA00011915"/>
    </source>
</evidence>
<dbReference type="EC" id="3.1.2.4" evidence="2"/>
<feature type="domain" description="Enoyl-CoA hydratase/isomerase" evidence="4">
    <location>
        <begin position="15"/>
        <end position="350"/>
    </location>
</feature>
<dbReference type="GeneID" id="97241951"/>
<dbReference type="InterPro" id="IPR029045">
    <property type="entry name" value="ClpP/crotonase-like_dom_sf"/>
</dbReference>
<dbReference type="OrthoDB" id="9790967at2"/>
<organism evidence="5 6">
    <name type="scientific">Tistrella mobilis</name>
    <dbReference type="NCBI Taxonomy" id="171437"/>
    <lineage>
        <taxon>Bacteria</taxon>
        <taxon>Pseudomonadati</taxon>
        <taxon>Pseudomonadota</taxon>
        <taxon>Alphaproteobacteria</taxon>
        <taxon>Geminicoccales</taxon>
        <taxon>Geminicoccaceae</taxon>
        <taxon>Tistrella</taxon>
    </lineage>
</organism>
<evidence type="ECO:0000256" key="3">
    <source>
        <dbReference type="ARBA" id="ARBA00022801"/>
    </source>
</evidence>
<dbReference type="CDD" id="cd06558">
    <property type="entry name" value="crotonase-like"/>
    <property type="match status" value="1"/>
</dbReference>
<dbReference type="PANTHER" id="PTHR43176:SF3">
    <property type="entry name" value="3-HYDROXYISOBUTYRYL-COA HYDROLASE, MITOCHONDRIAL"/>
    <property type="match status" value="1"/>
</dbReference>
<comment type="catalytic activity">
    <reaction evidence="1">
        <text>3-hydroxy-2-methylpropanoyl-CoA + H2O = 3-hydroxy-2-methylpropanoate + CoA + H(+)</text>
        <dbReference type="Rhea" id="RHEA:20888"/>
        <dbReference type="ChEBI" id="CHEBI:11805"/>
        <dbReference type="ChEBI" id="CHEBI:15377"/>
        <dbReference type="ChEBI" id="CHEBI:15378"/>
        <dbReference type="ChEBI" id="CHEBI:57287"/>
        <dbReference type="ChEBI" id="CHEBI:57340"/>
        <dbReference type="EC" id="3.1.2.4"/>
    </reaction>
</comment>
<accession>A0A162LSA0</accession>
<evidence type="ECO:0000259" key="4">
    <source>
        <dbReference type="Pfam" id="PF16113"/>
    </source>
</evidence>
<comment type="caution">
    <text evidence="5">The sequence shown here is derived from an EMBL/GenBank/DDBJ whole genome shotgun (WGS) entry which is preliminary data.</text>
</comment>
<dbReference type="InterPro" id="IPR045004">
    <property type="entry name" value="ECH_dom"/>
</dbReference>
<keyword evidence="3" id="KW-0378">Hydrolase</keyword>
<dbReference type="Pfam" id="PF16113">
    <property type="entry name" value="ECH_2"/>
    <property type="match status" value="1"/>
</dbReference>
<dbReference type="InterPro" id="IPR032259">
    <property type="entry name" value="HIBYL-CoA-H"/>
</dbReference>
<dbReference type="Proteomes" id="UP000075787">
    <property type="component" value="Unassembled WGS sequence"/>
</dbReference>
<dbReference type="EMBL" id="LPZR01000040">
    <property type="protein sequence ID" value="KYO56650.1"/>
    <property type="molecule type" value="Genomic_DNA"/>
</dbReference>
<dbReference type="FunFam" id="3.90.226.10:FF:000026">
    <property type="entry name" value="3-hydroxyisobutyryl-CoA hydrolase, mitochondrial"/>
    <property type="match status" value="1"/>
</dbReference>
<dbReference type="PANTHER" id="PTHR43176">
    <property type="entry name" value="3-HYDROXYISOBUTYRYL-COA HYDROLASE-RELATED"/>
    <property type="match status" value="1"/>
</dbReference>
<dbReference type="SUPFAM" id="SSF52096">
    <property type="entry name" value="ClpP/crotonase"/>
    <property type="match status" value="1"/>
</dbReference>
<sequence length="361" mass="38249">MSDAQILFDRAGSAGIITLNRPKALNALTLPMIRLMAPQMKDWAADDAVAVVVVRGAPRPDGRPAFCAGGDVRALWDEREDPTSTLAAEFFGEEYTLNREIFRYAKPYVSLIDGVVMGGGVGLSAHGRWRVATENTLFAMPETAIGMLPDVGGTYILPRLPGLSGTYLALTGARLKAADCLALGIATHFVPSAKLGELTEALSQVTAGAGAGADAEVEAVLNRFSDAAAAGTPQITQHLPTINACFAGDDMAGILARLPVEGGEWGAGVAKELAHKSPTSMVIALRQMRIGGSLSFEDCMITEFRVATRIVRTHDFGEGIRSVLVDKDHAPVWSPARVEDVDPAAIDALFAPLGNRDLHFD</sequence>
<dbReference type="AlphaFoldDB" id="A0A162LSA0"/>
<dbReference type="GO" id="GO:0005829">
    <property type="term" value="C:cytosol"/>
    <property type="evidence" value="ECO:0007669"/>
    <property type="project" value="TreeGrafter"/>
</dbReference>
<name>A0A162LSA0_9PROT</name>
<dbReference type="RefSeq" id="WP_062761830.1">
    <property type="nucleotide sequence ID" value="NZ_CP121045.1"/>
</dbReference>
<dbReference type="Gene3D" id="3.90.226.10">
    <property type="entry name" value="2-enoyl-CoA Hydratase, Chain A, domain 1"/>
    <property type="match status" value="1"/>
</dbReference>
<evidence type="ECO:0000313" key="6">
    <source>
        <dbReference type="Proteomes" id="UP000075787"/>
    </source>
</evidence>
<gene>
    <name evidence="5" type="ORF">AUP44_21825</name>
</gene>
<protein>
    <recommendedName>
        <fullName evidence="2">3-hydroxyisobutyryl-CoA hydrolase</fullName>
        <ecNumber evidence="2">3.1.2.4</ecNumber>
    </recommendedName>
</protein>
<dbReference type="GO" id="GO:0003860">
    <property type="term" value="F:3-hydroxyisobutyryl-CoA hydrolase activity"/>
    <property type="evidence" value="ECO:0007669"/>
    <property type="project" value="UniProtKB-EC"/>
</dbReference>
<evidence type="ECO:0000313" key="5">
    <source>
        <dbReference type="EMBL" id="KYO56650.1"/>
    </source>
</evidence>
<reference evidence="5 6" key="1">
    <citation type="submission" date="2015-12" db="EMBL/GenBank/DDBJ databases">
        <title>Genome sequence of Tistrella mobilis MCCC 1A02139.</title>
        <authorList>
            <person name="Lu L."/>
            <person name="Lai Q."/>
            <person name="Shao Z."/>
            <person name="Qian P."/>
        </authorList>
    </citation>
    <scope>NUCLEOTIDE SEQUENCE [LARGE SCALE GENOMIC DNA]</scope>
    <source>
        <strain evidence="5 6">MCCC 1A02139</strain>
    </source>
</reference>
<dbReference type="GO" id="GO:0006574">
    <property type="term" value="P:L-valine catabolic process"/>
    <property type="evidence" value="ECO:0007669"/>
    <property type="project" value="TreeGrafter"/>
</dbReference>
<evidence type="ECO:0000256" key="1">
    <source>
        <dbReference type="ARBA" id="ARBA00001709"/>
    </source>
</evidence>
<proteinExistence type="predicted"/>